<evidence type="ECO:0000256" key="2">
    <source>
        <dbReference type="SAM" id="MobiDB-lite"/>
    </source>
</evidence>
<evidence type="ECO:0000313" key="4">
    <source>
        <dbReference type="Proteomes" id="UP001164746"/>
    </source>
</evidence>
<name>A0ABY7FEM9_MYAAR</name>
<reference evidence="3" key="1">
    <citation type="submission" date="2022-11" db="EMBL/GenBank/DDBJ databases">
        <title>Centuries of genome instability and evolution in soft-shell clam transmissible cancer (bioRxiv).</title>
        <authorList>
            <person name="Hart S.F.M."/>
            <person name="Yonemitsu M.A."/>
            <person name="Giersch R.M."/>
            <person name="Beal B.F."/>
            <person name="Arriagada G."/>
            <person name="Davis B.W."/>
            <person name="Ostrander E.A."/>
            <person name="Goff S.P."/>
            <person name="Metzger M.J."/>
        </authorList>
    </citation>
    <scope>NUCLEOTIDE SEQUENCE</scope>
    <source>
        <strain evidence="3">MELC-2E11</strain>
        <tissue evidence="3">Siphon/mantle</tissue>
    </source>
</reference>
<organism evidence="3 4">
    <name type="scientific">Mya arenaria</name>
    <name type="common">Soft-shell clam</name>
    <dbReference type="NCBI Taxonomy" id="6604"/>
    <lineage>
        <taxon>Eukaryota</taxon>
        <taxon>Metazoa</taxon>
        <taxon>Spiralia</taxon>
        <taxon>Lophotrochozoa</taxon>
        <taxon>Mollusca</taxon>
        <taxon>Bivalvia</taxon>
        <taxon>Autobranchia</taxon>
        <taxon>Heteroconchia</taxon>
        <taxon>Euheterodonta</taxon>
        <taxon>Imparidentia</taxon>
        <taxon>Neoheterodontei</taxon>
        <taxon>Myida</taxon>
        <taxon>Myoidea</taxon>
        <taxon>Myidae</taxon>
        <taxon>Mya</taxon>
    </lineage>
</organism>
<feature type="non-terminal residue" evidence="3">
    <location>
        <position position="1"/>
    </location>
</feature>
<gene>
    <name evidence="3" type="ORF">MAR_001667</name>
</gene>
<dbReference type="PANTHER" id="PTHR23080">
    <property type="entry name" value="THAP DOMAIN PROTEIN"/>
    <property type="match status" value="1"/>
</dbReference>
<proteinExistence type="predicted"/>
<protein>
    <submittedName>
        <fullName evidence="3">Uncharacterized protein</fullName>
    </submittedName>
</protein>
<keyword evidence="4" id="KW-1185">Reference proteome</keyword>
<feature type="compositionally biased region" description="Polar residues" evidence="2">
    <location>
        <begin position="16"/>
        <end position="25"/>
    </location>
</feature>
<feature type="non-terminal residue" evidence="3">
    <location>
        <position position="248"/>
    </location>
</feature>
<feature type="region of interest" description="Disordered" evidence="2">
    <location>
        <begin position="1"/>
        <end position="30"/>
    </location>
</feature>
<evidence type="ECO:0000256" key="1">
    <source>
        <dbReference type="SAM" id="Coils"/>
    </source>
</evidence>
<evidence type="ECO:0000313" key="3">
    <source>
        <dbReference type="EMBL" id="WAR19829.1"/>
    </source>
</evidence>
<accession>A0ABY7FEM9</accession>
<feature type="coiled-coil region" evidence="1">
    <location>
        <begin position="98"/>
        <end position="125"/>
    </location>
</feature>
<keyword evidence="1" id="KW-0175">Coiled coil</keyword>
<sequence length="248" mass="27973">ANSKDPDHPDFIPSIFTRTPRSSVKGQKRMDRFNSSKRRWLYSNARPVSEPIDEIENTGMLNATRLQATKEAGSPHVETVLSHIANCIPPTPMSNKERSSLFTEIHNLREERDALKDRLVQEQSHKLCTNVIEDEDGKSRLYTGFTWAMFLQTFIFINDGLRPANVGSMPNKEQFFLTLVKLRQNPRFLNFERIIGIIKNRSAILQGTVPLHLVNSKISESGNGVTASVDLIVHACAIFTNLGEGIQN</sequence>
<feature type="compositionally biased region" description="Basic and acidic residues" evidence="2">
    <location>
        <begin position="1"/>
        <end position="10"/>
    </location>
</feature>
<dbReference type="Proteomes" id="UP001164746">
    <property type="component" value="Chromosome 11"/>
</dbReference>
<dbReference type="EMBL" id="CP111022">
    <property type="protein sequence ID" value="WAR19829.1"/>
    <property type="molecule type" value="Genomic_DNA"/>
</dbReference>